<dbReference type="InterPro" id="IPR002625">
    <property type="entry name" value="Smr_dom"/>
</dbReference>
<dbReference type="PATRIC" id="fig|1339352.3.peg.1515"/>
<dbReference type="PROSITE" id="PS50828">
    <property type="entry name" value="SMR"/>
    <property type="match status" value="1"/>
</dbReference>
<feature type="compositionally biased region" description="Low complexity" evidence="1">
    <location>
        <begin position="69"/>
        <end position="78"/>
    </location>
</feature>
<feature type="region of interest" description="Disordered" evidence="1">
    <location>
        <begin position="69"/>
        <end position="91"/>
    </location>
</feature>
<dbReference type="Pfam" id="PF09640">
    <property type="entry name" value="DUF2027"/>
    <property type="match status" value="1"/>
</dbReference>
<comment type="caution">
    <text evidence="3">The sequence shown here is derived from an EMBL/GenBank/DDBJ whole genome shotgun (WGS) entry which is preliminary data.</text>
</comment>
<reference evidence="3 4" key="1">
    <citation type="submission" date="2014-04" db="EMBL/GenBank/DDBJ databases">
        <authorList>
            <person name="Sears C."/>
            <person name="Carroll K."/>
            <person name="Sack B.R."/>
            <person name="Qadri F."/>
            <person name="Myers L.L."/>
            <person name="Chung G.-T."/>
            <person name="Escheverria P."/>
            <person name="Fraser C.M."/>
            <person name="Sadzewicz L."/>
            <person name="Shefchek K.A."/>
            <person name="Tallon L."/>
            <person name="Das S.P."/>
            <person name="Daugherty S."/>
            <person name="Mongodin E.F."/>
        </authorList>
    </citation>
    <scope>NUCLEOTIDE SEQUENCE [LARGE SCALE GENOMIC DNA]</scope>
    <source>
        <strain evidence="3 4">3975 RP4</strain>
    </source>
</reference>
<dbReference type="Proteomes" id="UP000027661">
    <property type="component" value="Unassembled WGS sequence"/>
</dbReference>
<feature type="domain" description="Smr" evidence="2">
    <location>
        <begin position="298"/>
        <end position="362"/>
    </location>
</feature>
<dbReference type="Gene3D" id="2.60.40.1600">
    <property type="entry name" value="Smr-associated-like"/>
    <property type="match status" value="1"/>
</dbReference>
<evidence type="ECO:0000256" key="1">
    <source>
        <dbReference type="SAM" id="MobiDB-lite"/>
    </source>
</evidence>
<dbReference type="EMBL" id="JNHM01000019">
    <property type="protein sequence ID" value="KDS54880.1"/>
    <property type="molecule type" value="Genomic_DNA"/>
</dbReference>
<sequence length="362" mass="41094">MKIGDKVRFLSEVGGGVVTGFQGKDMVLVEDADGFDIPMPIKECVVIDTDDYNMKRKPVAPAPKQEVAGAKAKGASVKVRPDEEEDERPVTYRPAERKGGDILNVMLAFVPQDLKAISATAFDAYLINDSNFTLYFTYLTAEGSNWRVRSHGMVEPNTKFYIEEFEKSVLNELERVAVQLIAFKDNKSFLFKPAVSVELRIDTVKFYKLHTFRESIFFEEPSLIYDIVKNDVPVKQVFVSADDIKDALLQKKVPEPQVAKQPQQKKVKNDIMEVDLHAHELLDTTAGMSNSEILNYQLDVFRKTLEECKNKKGQKIVFIHGKGDGVLRKAILQELKYKYKNYESQDASFREYGFGATMVIIH</sequence>
<dbReference type="AlphaFoldDB" id="A0A069SK10"/>
<protein>
    <submittedName>
        <fullName evidence="3">Putative DNA mismatch repair protein</fullName>
    </submittedName>
</protein>
<organism evidence="3 4">
    <name type="scientific">Phocaeicola vulgatus str. 3975 RP4</name>
    <dbReference type="NCBI Taxonomy" id="1339352"/>
    <lineage>
        <taxon>Bacteria</taxon>
        <taxon>Pseudomonadati</taxon>
        <taxon>Bacteroidota</taxon>
        <taxon>Bacteroidia</taxon>
        <taxon>Bacteroidales</taxon>
        <taxon>Bacteroidaceae</taxon>
        <taxon>Phocaeicola</taxon>
    </lineage>
</organism>
<gene>
    <name evidence="3" type="ORF">M099_1563</name>
</gene>
<dbReference type="Gene3D" id="3.30.1370.110">
    <property type="match status" value="1"/>
</dbReference>
<dbReference type="RefSeq" id="WP_005840647.1">
    <property type="nucleotide sequence ID" value="NZ_JNHM01000019.1"/>
</dbReference>
<evidence type="ECO:0000313" key="3">
    <source>
        <dbReference type="EMBL" id="KDS54880.1"/>
    </source>
</evidence>
<dbReference type="Pfam" id="PF01713">
    <property type="entry name" value="Smr"/>
    <property type="match status" value="1"/>
</dbReference>
<proteinExistence type="predicted"/>
<dbReference type="SUPFAM" id="SSF158949">
    <property type="entry name" value="Smr-associated domain-like"/>
    <property type="match status" value="1"/>
</dbReference>
<dbReference type="InterPro" id="IPR018598">
    <property type="entry name" value="DUF2027"/>
</dbReference>
<dbReference type="InterPro" id="IPR036781">
    <property type="entry name" value="Smr_assoc-like_sf"/>
</dbReference>
<evidence type="ECO:0000313" key="4">
    <source>
        <dbReference type="Proteomes" id="UP000027661"/>
    </source>
</evidence>
<dbReference type="InterPro" id="IPR036063">
    <property type="entry name" value="Smr_dom_sf"/>
</dbReference>
<accession>A0A069SK10</accession>
<name>A0A069SK10_PHOVU</name>
<evidence type="ECO:0000259" key="2">
    <source>
        <dbReference type="PROSITE" id="PS50828"/>
    </source>
</evidence>